<feature type="domain" description="YCII-related" evidence="2">
    <location>
        <begin position="1"/>
        <end position="115"/>
    </location>
</feature>
<dbReference type="PANTHER" id="PTHR35174">
    <property type="entry name" value="BLL7171 PROTEIN-RELATED"/>
    <property type="match status" value="1"/>
</dbReference>
<dbReference type="Gene3D" id="3.30.70.1060">
    <property type="entry name" value="Dimeric alpha+beta barrel"/>
    <property type="match status" value="1"/>
</dbReference>
<evidence type="ECO:0000313" key="4">
    <source>
        <dbReference type="Proteomes" id="UP000045285"/>
    </source>
</evidence>
<dbReference type="EMBL" id="CCMZ01000067">
    <property type="protein sequence ID" value="CDX27554.1"/>
    <property type="molecule type" value="Genomic_DNA"/>
</dbReference>
<dbReference type="InterPro" id="IPR005545">
    <property type="entry name" value="YCII"/>
</dbReference>
<organism evidence="3 4">
    <name type="scientific">Mesorhizobium plurifarium</name>
    <dbReference type="NCBI Taxonomy" id="69974"/>
    <lineage>
        <taxon>Bacteria</taxon>
        <taxon>Pseudomonadati</taxon>
        <taxon>Pseudomonadota</taxon>
        <taxon>Alphaproteobacteria</taxon>
        <taxon>Hyphomicrobiales</taxon>
        <taxon>Phyllobacteriaceae</taxon>
        <taxon>Mesorhizobium</taxon>
    </lineage>
</organism>
<dbReference type="InterPro" id="IPR011008">
    <property type="entry name" value="Dimeric_a/b-barrel"/>
</dbReference>
<comment type="similarity">
    <text evidence="1">Belongs to the YciI family.</text>
</comment>
<sequence length="123" mass="13363">MRYMLLIYNDEAAMANAPKEQTQQTLAAYGAYTEALKKSGAYIAGERLRPTQAATSVRLASGKTNVLDGPYADTKEQLAGFYMIEATDIDTAIEWGARCPASSTGTVEVRPIWEMAEYVAAAE</sequence>
<evidence type="ECO:0000259" key="2">
    <source>
        <dbReference type="Pfam" id="PF03795"/>
    </source>
</evidence>
<dbReference type="Pfam" id="PF03795">
    <property type="entry name" value="YCII"/>
    <property type="match status" value="1"/>
</dbReference>
<keyword evidence="4" id="KW-1185">Reference proteome</keyword>
<evidence type="ECO:0000313" key="3">
    <source>
        <dbReference type="EMBL" id="CDX27554.1"/>
    </source>
</evidence>
<dbReference type="AlphaFoldDB" id="A0A090EGW8"/>
<dbReference type="Proteomes" id="UP000045285">
    <property type="component" value="Unassembled WGS sequence"/>
</dbReference>
<name>A0A090EGW8_MESPL</name>
<protein>
    <submittedName>
        <fullName evidence="3">YCII-related protein</fullName>
    </submittedName>
</protein>
<accession>A0A090EGW8</accession>
<proteinExistence type="inferred from homology"/>
<dbReference type="SUPFAM" id="SSF54909">
    <property type="entry name" value="Dimeric alpha+beta barrel"/>
    <property type="match status" value="1"/>
</dbReference>
<dbReference type="PANTHER" id="PTHR35174:SF3">
    <property type="entry name" value="BLL7171 PROTEIN"/>
    <property type="match status" value="1"/>
</dbReference>
<reference evidence="4" key="1">
    <citation type="submission" date="2014-08" db="EMBL/GenBank/DDBJ databases">
        <authorList>
            <person name="Moulin L."/>
        </authorList>
    </citation>
    <scope>NUCLEOTIDE SEQUENCE [LARGE SCALE GENOMIC DNA]</scope>
</reference>
<gene>
    <name evidence="3" type="ORF">MPL3356_70059</name>
</gene>
<evidence type="ECO:0000256" key="1">
    <source>
        <dbReference type="ARBA" id="ARBA00007689"/>
    </source>
</evidence>
<dbReference type="STRING" id="69974.MPLDJ20_200075"/>